<dbReference type="GO" id="GO:0003735">
    <property type="term" value="F:structural constituent of ribosome"/>
    <property type="evidence" value="ECO:0007669"/>
    <property type="project" value="InterPro"/>
</dbReference>
<dbReference type="CDD" id="cd15465">
    <property type="entry name" value="bS6_mito"/>
    <property type="match status" value="1"/>
</dbReference>
<evidence type="ECO:0000313" key="2">
    <source>
        <dbReference type="EMBL" id="KZT62065.1"/>
    </source>
</evidence>
<evidence type="ECO:0008006" key="4">
    <source>
        <dbReference type="Google" id="ProtNLM"/>
    </source>
</evidence>
<comment type="similarity">
    <text evidence="1">Belongs to the bacterial ribosomal protein bS6 family.</text>
</comment>
<dbReference type="GO" id="GO:0070181">
    <property type="term" value="F:small ribosomal subunit rRNA binding"/>
    <property type="evidence" value="ECO:0007669"/>
    <property type="project" value="TreeGrafter"/>
</dbReference>
<dbReference type="InParanoid" id="A0A165JN60"/>
<dbReference type="Pfam" id="PF01250">
    <property type="entry name" value="Ribosomal_S6"/>
    <property type="match status" value="1"/>
</dbReference>
<name>A0A165JN60_9BASI</name>
<dbReference type="PANTHER" id="PTHR21011">
    <property type="entry name" value="MITOCHONDRIAL 28S RIBOSOMAL PROTEIN S6"/>
    <property type="match status" value="1"/>
</dbReference>
<dbReference type="OrthoDB" id="10259681at2759"/>
<dbReference type="Gene3D" id="3.30.70.60">
    <property type="match status" value="1"/>
</dbReference>
<dbReference type="InterPro" id="IPR000529">
    <property type="entry name" value="Ribosomal_bS6"/>
</dbReference>
<dbReference type="Proteomes" id="UP000076842">
    <property type="component" value="Unassembled WGS sequence"/>
</dbReference>
<keyword evidence="3" id="KW-1185">Reference proteome</keyword>
<dbReference type="PANTHER" id="PTHR21011:SF1">
    <property type="entry name" value="SMALL RIBOSOMAL SUBUNIT PROTEIN BS6M"/>
    <property type="match status" value="1"/>
</dbReference>
<evidence type="ECO:0000256" key="1">
    <source>
        <dbReference type="ARBA" id="ARBA00009512"/>
    </source>
</evidence>
<dbReference type="InterPro" id="IPR035980">
    <property type="entry name" value="Ribosomal_bS6_sf"/>
</dbReference>
<dbReference type="FunCoup" id="A0A165JN60">
    <property type="interactions" value="115"/>
</dbReference>
<dbReference type="SUPFAM" id="SSF54995">
    <property type="entry name" value="Ribosomal protein S6"/>
    <property type="match status" value="1"/>
</dbReference>
<accession>A0A165JN60</accession>
<dbReference type="GO" id="GO:0006412">
    <property type="term" value="P:translation"/>
    <property type="evidence" value="ECO:0007669"/>
    <property type="project" value="InterPro"/>
</dbReference>
<dbReference type="GO" id="GO:0005763">
    <property type="term" value="C:mitochondrial small ribosomal subunit"/>
    <property type="evidence" value="ECO:0007669"/>
    <property type="project" value="TreeGrafter"/>
</dbReference>
<proteinExistence type="inferred from homology"/>
<reference evidence="2 3" key="1">
    <citation type="journal article" date="2016" name="Mol. Biol. Evol.">
        <title>Comparative Genomics of Early-Diverging Mushroom-Forming Fungi Provides Insights into the Origins of Lignocellulose Decay Capabilities.</title>
        <authorList>
            <person name="Nagy L.G."/>
            <person name="Riley R."/>
            <person name="Tritt A."/>
            <person name="Adam C."/>
            <person name="Daum C."/>
            <person name="Floudas D."/>
            <person name="Sun H."/>
            <person name="Yadav J.S."/>
            <person name="Pangilinan J."/>
            <person name="Larsson K.H."/>
            <person name="Matsuura K."/>
            <person name="Barry K."/>
            <person name="Labutti K."/>
            <person name="Kuo R."/>
            <person name="Ohm R.A."/>
            <person name="Bhattacharya S.S."/>
            <person name="Shirouzu T."/>
            <person name="Yoshinaga Y."/>
            <person name="Martin F.M."/>
            <person name="Grigoriev I.V."/>
            <person name="Hibbett D.S."/>
        </authorList>
    </citation>
    <scope>NUCLEOTIDE SEQUENCE [LARGE SCALE GENOMIC DNA]</scope>
    <source>
        <strain evidence="2 3">HHB12733</strain>
    </source>
</reference>
<gene>
    <name evidence="2" type="ORF">CALCODRAFT_490641</name>
</gene>
<organism evidence="2 3">
    <name type="scientific">Calocera cornea HHB12733</name>
    <dbReference type="NCBI Taxonomy" id="1353952"/>
    <lineage>
        <taxon>Eukaryota</taxon>
        <taxon>Fungi</taxon>
        <taxon>Dikarya</taxon>
        <taxon>Basidiomycota</taxon>
        <taxon>Agaricomycotina</taxon>
        <taxon>Dacrymycetes</taxon>
        <taxon>Dacrymycetales</taxon>
        <taxon>Dacrymycetaceae</taxon>
        <taxon>Calocera</taxon>
    </lineage>
</organism>
<evidence type="ECO:0000313" key="3">
    <source>
        <dbReference type="Proteomes" id="UP000076842"/>
    </source>
</evidence>
<dbReference type="AlphaFoldDB" id="A0A165JN60"/>
<dbReference type="InterPro" id="IPR014717">
    <property type="entry name" value="Transl_elong_EF1B/ribsomal_bS6"/>
</dbReference>
<protein>
    <recommendedName>
        <fullName evidence="4">Ribosomal protein S6</fullName>
    </recommendedName>
</protein>
<sequence>MPYYELLCIAAHYPQYQHIQGLVRSSAKQILDRGGVVREIKSNGTKVLPQRMRSHQTNHDIGDYWIMRFDASPKSMVLLTDALRQDPRVIRWTTIKLGEKLRDIVGSRSETTDQA</sequence>
<dbReference type="STRING" id="1353952.A0A165JN60"/>
<dbReference type="EMBL" id="KV423919">
    <property type="protein sequence ID" value="KZT62065.1"/>
    <property type="molecule type" value="Genomic_DNA"/>
</dbReference>